<dbReference type="Proteomes" id="UP000298138">
    <property type="component" value="Unassembled WGS sequence"/>
</dbReference>
<dbReference type="GO" id="GO:0016787">
    <property type="term" value="F:hydrolase activity"/>
    <property type="evidence" value="ECO:0007669"/>
    <property type="project" value="UniProtKB-KW"/>
</dbReference>
<reference evidence="4 5" key="1">
    <citation type="submission" date="2019-04" db="EMBL/GenBank/DDBJ databases">
        <title>Comparative genomics and transcriptomics to analyze fruiting body development in filamentous ascomycetes.</title>
        <authorList>
            <consortium name="DOE Joint Genome Institute"/>
            <person name="Lutkenhaus R."/>
            <person name="Traeger S."/>
            <person name="Breuer J."/>
            <person name="Kuo A."/>
            <person name="Lipzen A."/>
            <person name="Pangilinan J."/>
            <person name="Dilworth D."/>
            <person name="Sandor L."/>
            <person name="Poggeler S."/>
            <person name="Barry K."/>
            <person name="Grigoriev I.V."/>
            <person name="Nowrousian M."/>
        </authorList>
    </citation>
    <scope>NUCLEOTIDE SEQUENCE [LARGE SCALE GENOMIC DNA]</scope>
    <source>
        <strain evidence="4 5">CBS 389.68</strain>
    </source>
</reference>
<keyword evidence="5" id="KW-1185">Reference proteome</keyword>
<dbReference type="InterPro" id="IPR051299">
    <property type="entry name" value="AB_hydrolase_lip/est"/>
</dbReference>
<dbReference type="PANTHER" id="PTHR46640">
    <property type="entry name" value="TRIACYLGLYCEROL LIPASE, PUTATIVE (AFU_ORTHOLOGUE AFUA_6G06510)-RELATED"/>
    <property type="match status" value="1"/>
</dbReference>
<proteinExistence type="predicted"/>
<dbReference type="InterPro" id="IPR029058">
    <property type="entry name" value="AB_hydrolase_fold"/>
</dbReference>
<name>A0A4S2MMR5_9PEZI</name>
<dbReference type="SUPFAM" id="SSF53474">
    <property type="entry name" value="alpha/beta-Hydrolases"/>
    <property type="match status" value="1"/>
</dbReference>
<protein>
    <submittedName>
        <fullName evidence="4">Alpha/beta-hydrolase</fullName>
    </submittedName>
</protein>
<dbReference type="CDD" id="cd00519">
    <property type="entry name" value="Lipase_3"/>
    <property type="match status" value="1"/>
</dbReference>
<keyword evidence="1" id="KW-0732">Signal</keyword>
<dbReference type="GO" id="GO:0006629">
    <property type="term" value="P:lipid metabolic process"/>
    <property type="evidence" value="ECO:0007669"/>
    <property type="project" value="InterPro"/>
</dbReference>
<accession>A0A4S2MMR5</accession>
<feature type="domain" description="Fungal lipase-type" evidence="3">
    <location>
        <begin position="116"/>
        <end position="263"/>
    </location>
</feature>
<dbReference type="Gene3D" id="3.40.50.1820">
    <property type="entry name" value="alpha/beta hydrolase"/>
    <property type="match status" value="1"/>
</dbReference>
<evidence type="ECO:0000259" key="3">
    <source>
        <dbReference type="Pfam" id="PF01764"/>
    </source>
</evidence>
<evidence type="ECO:0000313" key="4">
    <source>
        <dbReference type="EMBL" id="TGZ78362.1"/>
    </source>
</evidence>
<evidence type="ECO:0000256" key="1">
    <source>
        <dbReference type="ARBA" id="ARBA00022729"/>
    </source>
</evidence>
<evidence type="ECO:0000256" key="2">
    <source>
        <dbReference type="ARBA" id="ARBA00022801"/>
    </source>
</evidence>
<dbReference type="OrthoDB" id="438440at2759"/>
<dbReference type="PANTHER" id="PTHR46640:SF1">
    <property type="entry name" value="FUNGAL LIPASE-LIKE DOMAIN-CONTAINING PROTEIN-RELATED"/>
    <property type="match status" value="1"/>
</dbReference>
<evidence type="ECO:0000313" key="5">
    <source>
        <dbReference type="Proteomes" id="UP000298138"/>
    </source>
</evidence>
<sequence length="350" mass="39118">MKLSTLLPLPLLGASPRFTHASALPPHSLVSSEPTPHNATVSQRLFDELEELARIVDIAYCVGTMNSGITNPFQCLSFCKDFPDFELIQTWNTGLTLSDSCGYIALDHSPTHPRIIIAFRGTYSLTNALIDLSAGQQEYLPYPSDGHSLPVADKCSGCVVHQGFLESWSQTEKLISPVIEELRRTQPGYRVTLVGHSLGGAVAALAGLDFGAREWKPRVVTFGEPKVGNYELAEYFNKKFPPSSQSYHRVTHLNDPIPQLPLTAMGYTHHAHELYVTKPQLPFTADDIRVCVGNEDPECVAGNVWSLWKSLYGHRDYFHRMGLCLPPASWFRKWDDAETVVGELRRRRRV</sequence>
<dbReference type="Pfam" id="PF01764">
    <property type="entry name" value="Lipase_3"/>
    <property type="match status" value="1"/>
</dbReference>
<dbReference type="InterPro" id="IPR002921">
    <property type="entry name" value="Fungal_lipase-type"/>
</dbReference>
<organism evidence="4 5">
    <name type="scientific">Ascodesmis nigricans</name>
    <dbReference type="NCBI Taxonomy" id="341454"/>
    <lineage>
        <taxon>Eukaryota</taxon>
        <taxon>Fungi</taxon>
        <taxon>Dikarya</taxon>
        <taxon>Ascomycota</taxon>
        <taxon>Pezizomycotina</taxon>
        <taxon>Pezizomycetes</taxon>
        <taxon>Pezizales</taxon>
        <taxon>Ascodesmidaceae</taxon>
        <taxon>Ascodesmis</taxon>
    </lineage>
</organism>
<dbReference type="EMBL" id="ML220142">
    <property type="protein sequence ID" value="TGZ78362.1"/>
    <property type="molecule type" value="Genomic_DNA"/>
</dbReference>
<dbReference type="InParanoid" id="A0A4S2MMR5"/>
<keyword evidence="2 4" id="KW-0378">Hydrolase</keyword>
<dbReference type="FunCoup" id="A0A4S2MMR5">
    <property type="interactions" value="4"/>
</dbReference>
<dbReference type="AlphaFoldDB" id="A0A4S2MMR5"/>
<gene>
    <name evidence="4" type="ORF">EX30DRAFT_322553</name>
</gene>
<dbReference type="STRING" id="341454.A0A4S2MMR5"/>